<dbReference type="AlphaFoldDB" id="A0A1I0B242"/>
<proteinExistence type="inferred from homology"/>
<protein>
    <submittedName>
        <fullName evidence="3">TolB protein</fullName>
    </submittedName>
</protein>
<sequence>MTLGRNNTGTLVLKIALIASILLISTALAGAVTVEETEQLTFEVNQRSPAWSPDGQLITYSSEQAIWVMNADGSDQTRVYDTIAWEGEPSFSSDGKFIYYATEHVQPFSSKFISIRVVELADKSNTSQITENADKREPVMSPDGTKIAYLSKVSGNYDIWVMNPDGSESKQITDSASDEGAPSWSPEGEMLAYSLEGNLWTVELSNRVPVILRNDTFENTHPVFNPDGSKIVFASDRSGNSDIWVMNSNSLGIEQITFENSTQIYPAWNPEGDKIAFASNEGGDYNIWTVTLSDTEKPIELGLDKELIMEEEEFDLVKEIEEFVLLSPLRTLMILFAVSMVIIVMFLRNFLKGL</sequence>
<dbReference type="PANTHER" id="PTHR36842">
    <property type="entry name" value="PROTEIN TOLB HOMOLOG"/>
    <property type="match status" value="1"/>
</dbReference>
<keyword evidence="2" id="KW-0812">Transmembrane</keyword>
<name>A0A1I0B242_9EURY</name>
<dbReference type="OrthoDB" id="25019at2157"/>
<dbReference type="Pfam" id="PF07676">
    <property type="entry name" value="PD40"/>
    <property type="match status" value="6"/>
</dbReference>
<reference evidence="4" key="1">
    <citation type="submission" date="2016-10" db="EMBL/GenBank/DDBJ databases">
        <authorList>
            <person name="Varghese N."/>
            <person name="Submissions S."/>
        </authorList>
    </citation>
    <scope>NUCLEOTIDE SEQUENCE [LARGE SCALE GENOMIC DNA]</scope>
    <source>
        <strain evidence="4">SLH 33</strain>
    </source>
</reference>
<feature type="transmembrane region" description="Helical" evidence="2">
    <location>
        <begin position="332"/>
        <end position="351"/>
    </location>
</feature>
<dbReference type="Gene3D" id="2.120.10.30">
    <property type="entry name" value="TolB, C-terminal domain"/>
    <property type="match status" value="3"/>
</dbReference>
<keyword evidence="2" id="KW-1133">Transmembrane helix</keyword>
<dbReference type="RefSeq" id="WP_091690369.1">
    <property type="nucleotide sequence ID" value="NZ_CAAGSJ010000007.1"/>
</dbReference>
<keyword evidence="4" id="KW-1185">Reference proteome</keyword>
<dbReference type="PANTHER" id="PTHR36842:SF1">
    <property type="entry name" value="PROTEIN TOLB"/>
    <property type="match status" value="1"/>
</dbReference>
<gene>
    <name evidence="3" type="ORF">SAMN04488587_1907</name>
</gene>
<dbReference type="InterPro" id="IPR011042">
    <property type="entry name" value="6-blade_b-propeller_TolB-like"/>
</dbReference>
<evidence type="ECO:0000313" key="3">
    <source>
        <dbReference type="EMBL" id="SET00729.1"/>
    </source>
</evidence>
<evidence type="ECO:0000313" key="4">
    <source>
        <dbReference type="Proteomes" id="UP000243338"/>
    </source>
</evidence>
<dbReference type="Proteomes" id="UP000243338">
    <property type="component" value="Unassembled WGS sequence"/>
</dbReference>
<evidence type="ECO:0000256" key="1">
    <source>
        <dbReference type="ARBA" id="ARBA00009820"/>
    </source>
</evidence>
<dbReference type="STRING" id="1353158.SAMN04488587_1907"/>
<dbReference type="SUPFAM" id="SSF82171">
    <property type="entry name" value="DPP6 N-terminal domain-like"/>
    <property type="match status" value="1"/>
</dbReference>
<organism evidence="3 4">
    <name type="scientific">Methanococcoides vulcani</name>
    <dbReference type="NCBI Taxonomy" id="1353158"/>
    <lineage>
        <taxon>Archaea</taxon>
        <taxon>Methanobacteriati</taxon>
        <taxon>Methanobacteriota</taxon>
        <taxon>Stenosarchaea group</taxon>
        <taxon>Methanomicrobia</taxon>
        <taxon>Methanosarcinales</taxon>
        <taxon>Methanosarcinaceae</taxon>
        <taxon>Methanococcoides</taxon>
    </lineage>
</organism>
<comment type="similarity">
    <text evidence="1">Belongs to the TolB family.</text>
</comment>
<accession>A0A1I0B242</accession>
<dbReference type="EMBL" id="FOHQ01000006">
    <property type="protein sequence ID" value="SET00729.1"/>
    <property type="molecule type" value="Genomic_DNA"/>
</dbReference>
<dbReference type="InterPro" id="IPR011659">
    <property type="entry name" value="WD40"/>
</dbReference>
<keyword evidence="2" id="KW-0472">Membrane</keyword>
<evidence type="ECO:0000256" key="2">
    <source>
        <dbReference type="SAM" id="Phobius"/>
    </source>
</evidence>